<dbReference type="FunFam" id="3.30.1330.10:FF:000002">
    <property type="entry name" value="Phosphoribosylformylglycinamidine synthase"/>
    <property type="match status" value="1"/>
</dbReference>
<dbReference type="CDD" id="cd02204">
    <property type="entry name" value="PurL_repeat2"/>
    <property type="match status" value="1"/>
</dbReference>
<feature type="domain" description="PurM-like C-terminal" evidence="18">
    <location>
        <begin position="918"/>
        <end position="1034"/>
    </location>
</feature>
<keyword evidence="5" id="KW-0963">Cytoplasm</keyword>
<dbReference type="CDD" id="cd02203">
    <property type="entry name" value="PurL_repeat1"/>
    <property type="match status" value="1"/>
</dbReference>
<organism evidence="22 23">
    <name type="scientific">Blumeria graminis f. sp. triticale</name>
    <dbReference type="NCBI Taxonomy" id="1689686"/>
    <lineage>
        <taxon>Eukaryota</taxon>
        <taxon>Fungi</taxon>
        <taxon>Dikarya</taxon>
        <taxon>Ascomycota</taxon>
        <taxon>Pezizomycotina</taxon>
        <taxon>Leotiomycetes</taxon>
        <taxon>Erysiphales</taxon>
        <taxon>Erysiphaceae</taxon>
        <taxon>Blumeria</taxon>
    </lineage>
</organism>
<evidence type="ECO:0000256" key="5">
    <source>
        <dbReference type="ARBA" id="ARBA00022490"/>
    </source>
</evidence>
<dbReference type="InterPro" id="IPR055181">
    <property type="entry name" value="FGAR-AT_PurM_N-like"/>
</dbReference>
<dbReference type="GO" id="GO:0004642">
    <property type="term" value="F:phosphoribosylformylglycinamidine synthase activity"/>
    <property type="evidence" value="ECO:0007669"/>
    <property type="project" value="UniProtKB-EC"/>
</dbReference>
<keyword evidence="6" id="KW-0436">Ligase</keyword>
<comment type="catalytic activity">
    <reaction evidence="15">
        <text>N(2)-formyl-N(1)-(5-phospho-beta-D-ribosyl)glycinamide + L-glutamine + ATP + H2O = 2-formamido-N(1)-(5-O-phospho-beta-D-ribosyl)acetamidine + L-glutamate + ADP + phosphate + H(+)</text>
        <dbReference type="Rhea" id="RHEA:17129"/>
        <dbReference type="ChEBI" id="CHEBI:15377"/>
        <dbReference type="ChEBI" id="CHEBI:15378"/>
        <dbReference type="ChEBI" id="CHEBI:29985"/>
        <dbReference type="ChEBI" id="CHEBI:30616"/>
        <dbReference type="ChEBI" id="CHEBI:43474"/>
        <dbReference type="ChEBI" id="CHEBI:58359"/>
        <dbReference type="ChEBI" id="CHEBI:147286"/>
        <dbReference type="ChEBI" id="CHEBI:147287"/>
        <dbReference type="ChEBI" id="CHEBI:456216"/>
        <dbReference type="EC" id="6.3.5.3"/>
    </reaction>
</comment>
<comment type="function">
    <text evidence="16">Phosphoribosylformylglycinamidine synthase involved in the purines biosynthetic pathway. Catalyzes the ATP-dependent conversion of formylglycinamide ribonucleotide (FGAR) and glutamine to yield formylglycinamidine ribonucleotide (FGAM) and glutamate.</text>
</comment>
<evidence type="ECO:0000256" key="17">
    <source>
        <dbReference type="ARBA" id="ARBA00071729"/>
    </source>
</evidence>
<evidence type="ECO:0000259" key="18">
    <source>
        <dbReference type="Pfam" id="PF02769"/>
    </source>
</evidence>
<dbReference type="InterPro" id="IPR010073">
    <property type="entry name" value="PurL_large"/>
</dbReference>
<evidence type="ECO:0000256" key="9">
    <source>
        <dbReference type="ARBA" id="ARBA00022755"/>
    </source>
</evidence>
<dbReference type="FunFam" id="3.90.650.10:FF:000024">
    <property type="entry name" value="Phosphoribosylformylglycinamidine synthase"/>
    <property type="match status" value="1"/>
</dbReference>
<sequence>ELQCSSPEAIIVYQHTQSKILVSPQYPRRPSPPLLLLHGLISGLSPRDSVTLSPMEYLIYPGGPCFTGSEAQKLAQRAGVREINGIWIYYCHLKTASTESEAQISELLPVSGKSLDQVLRDHSSASLTYFASPRYLSPWSSKATSIAQVCGLQNVERIERGRFLAVEFDPVAGRGNNWKNFLYDRMTENLNEGIPALDKMFAREKSIPLEVIDLSSATNSLDILKAYNAQRGLALDEQEMEYLVQAYKQLGRSPRDIELFMFAQVNSEHCRHKQFNAKWTINGTVMERSLFDMIRNTHKQNPEYTVSAYSDNAAVLEGQVASFWAPDYTTGSWKQTKEMVHLLAKVETHNHPTAISPFPGAATGSGGEIRDEGAVGRGSTPKAGLCGFWVSDLFIPTHHQPWEMDIGKPAHYASSLEIMLEAPIGSARFNNEFGRPCLTGCFRTLLTSIELTPGNRDIRGFHKPIMIAGGIGTVRPQHALKDSAFVKEGAHVIVLGGPAMLIGLGGGAASSNDSGEKSVELDFDSVQRGNPEMERRAQMVINACIALGEKNPIAFIHDVGAGGLSNALPELVKDAGYGGNFELRQIDVADSSMSPLQVWCCEAQERYVLIVNKDALNCFTGIAQRERCGFSNVGTVSAKDKNGASDLIVTDRDSTEFPRPVDLPMSLIFPKDRKLERVVESMKPALHPFHPVEALQKAYPNLTENELLRKAIQRVFSLPAVGSKLFLITIGDRTVGGLTVRDQLVGPWQTPVADVAVTLSSLNCGDKIRTGEAMSMGEKPTLALISPTASSKMAVAESLMNLAAAHILGGLPRVRLSANWMAAINHAGEGASLYEAVHAIGMDLCPQLGISIPVGKDSTSMKTAWRDPESGESKSVTAPTTVVISAFVPVIDVRNTWTPTLQRFENFGETILMYVDLGVGNKALGGSALAQAFGQLGDEAPDVRDADLIVDYYDAISQLHETDIVLAYHDISDGGMVTTIAEMMFAGRCGAEIIIDELTKSESLEHVLETLFTEELGAIFQIRRSDEVNFNRCFATCGPPSGLIRKIGRVPPVKNQNLSIIFDQKPLLEMSRSELQQIWSTTSYQMQRLRDNVKCADEEFENILDDTDPGLSYHLKFDPNDTVIPIRSTLTSVFTKLPKVAILREQGVNGHAEMAFAFRAAGFDAIDVHMSDLIGTRSLSEFVGIAACGGFSYGDVLGAGEGWARSILMHTKNARPEFEKFFQRPDTFVLGVCNGCQMLTRIKELIPGTDHWPLFLQNESRQFEARASMVKIQDDSKTPSVFLHGMNGSSLPIAVSHGEGRASFSHQQDLAALNENGLLPLRYVDNRNRVTMRYPFNPNGSPEGIAGVRSLDGRVLAMMPHPERTIMAAVGSYIPKSMVKDSDEYGPWLRMFRSARRWVG</sequence>
<evidence type="ECO:0000313" key="23">
    <source>
        <dbReference type="Proteomes" id="UP000683417"/>
    </source>
</evidence>
<dbReference type="Pfam" id="PF13507">
    <property type="entry name" value="GATase_5"/>
    <property type="match status" value="1"/>
</dbReference>
<name>A0A9W4CXQ2_BLUGR</name>
<evidence type="ECO:0000259" key="19">
    <source>
        <dbReference type="Pfam" id="PF18072"/>
    </source>
</evidence>
<evidence type="ECO:0000256" key="2">
    <source>
        <dbReference type="ARBA" id="ARBA00004920"/>
    </source>
</evidence>
<dbReference type="Pfam" id="PF02769">
    <property type="entry name" value="AIRS_C"/>
    <property type="match status" value="2"/>
</dbReference>
<feature type="domain" description="PurM-like C-terminal" evidence="18">
    <location>
        <begin position="487"/>
        <end position="642"/>
    </location>
</feature>
<dbReference type="PROSITE" id="PS51273">
    <property type="entry name" value="GATASE_TYPE_1"/>
    <property type="match status" value="1"/>
</dbReference>
<dbReference type="NCBIfam" id="NF003672">
    <property type="entry name" value="PRK05297.1"/>
    <property type="match status" value="1"/>
</dbReference>
<dbReference type="GO" id="GO:0005524">
    <property type="term" value="F:ATP binding"/>
    <property type="evidence" value="ECO:0007669"/>
    <property type="project" value="UniProtKB-KW"/>
</dbReference>
<dbReference type="InterPro" id="IPR010918">
    <property type="entry name" value="PurM-like_C_dom"/>
</dbReference>
<dbReference type="NCBIfam" id="TIGR01735">
    <property type="entry name" value="FGAM_synt"/>
    <property type="match status" value="1"/>
</dbReference>
<comment type="similarity">
    <text evidence="3">In the N-terminal section; belongs to the FGAMS family.</text>
</comment>
<evidence type="ECO:0000259" key="21">
    <source>
        <dbReference type="Pfam" id="PF22689"/>
    </source>
</evidence>
<keyword evidence="9" id="KW-0658">Purine biosynthesis</keyword>
<comment type="pathway">
    <text evidence="2">Purine metabolism; IMP biosynthesis via de novo pathway; 5-amino-1-(5-phospho-D-ribosyl)imidazole from N(2)-formyl-N(1)-(5-phospho-D-ribosyl)glycinamide: step 1/2.</text>
</comment>
<keyword evidence="8" id="KW-0547">Nucleotide-binding</keyword>
<dbReference type="HAMAP" id="MF_00419">
    <property type="entry name" value="PurL_1"/>
    <property type="match status" value="1"/>
</dbReference>
<dbReference type="EMBL" id="CAJHIT010000003">
    <property type="protein sequence ID" value="CAD6500416.1"/>
    <property type="molecule type" value="Genomic_DNA"/>
</dbReference>
<dbReference type="PANTHER" id="PTHR10099:SF1">
    <property type="entry name" value="PHOSPHORIBOSYLFORMYLGLYCINAMIDINE SYNTHASE"/>
    <property type="match status" value="1"/>
</dbReference>
<dbReference type="InterPro" id="IPR040707">
    <property type="entry name" value="FGAR-AT_N"/>
</dbReference>
<evidence type="ECO:0000256" key="14">
    <source>
        <dbReference type="ARBA" id="ARBA00032632"/>
    </source>
</evidence>
<evidence type="ECO:0000256" key="4">
    <source>
        <dbReference type="ARBA" id="ARBA00012747"/>
    </source>
</evidence>
<dbReference type="Proteomes" id="UP000683417">
    <property type="component" value="Unassembled WGS sequence"/>
</dbReference>
<evidence type="ECO:0000256" key="3">
    <source>
        <dbReference type="ARBA" id="ARBA00008608"/>
    </source>
</evidence>
<feature type="domain" description="FGAR-AT PurM N-terminal-like" evidence="21">
    <location>
        <begin position="723"/>
        <end position="888"/>
    </location>
</feature>
<dbReference type="PANTHER" id="PTHR10099">
    <property type="entry name" value="PHOSPHORIBOSYLFORMYLGLYCINAMIDINE SYNTHASE"/>
    <property type="match status" value="1"/>
</dbReference>
<dbReference type="GO" id="GO:0005737">
    <property type="term" value="C:cytoplasm"/>
    <property type="evidence" value="ECO:0007669"/>
    <property type="project" value="UniProtKB-SubCell"/>
</dbReference>
<evidence type="ECO:0000256" key="1">
    <source>
        <dbReference type="ARBA" id="ARBA00004496"/>
    </source>
</evidence>
<evidence type="ECO:0000256" key="16">
    <source>
        <dbReference type="ARBA" id="ARBA00057317"/>
    </source>
</evidence>
<protein>
    <recommendedName>
        <fullName evidence="17">Phosphoribosylformylglycinamidine synthase</fullName>
        <ecNumber evidence="4">6.3.5.3</ecNumber>
    </recommendedName>
    <alternativeName>
        <fullName evidence="14">Formylglycinamide ribonucleotide amidotransferase</fullName>
    </alternativeName>
    <alternativeName>
        <fullName evidence="13">Formylglycinamide ribotide amidotransferase</fullName>
    </alternativeName>
</protein>
<comment type="subcellular location">
    <subcellularLocation>
        <location evidence="1">Cytoplasm</location>
    </subcellularLocation>
</comment>
<evidence type="ECO:0000256" key="15">
    <source>
        <dbReference type="ARBA" id="ARBA00052585"/>
    </source>
</evidence>
<dbReference type="EC" id="6.3.5.3" evidence="4"/>
<evidence type="ECO:0000256" key="12">
    <source>
        <dbReference type="ARBA" id="ARBA00022962"/>
    </source>
</evidence>
<evidence type="ECO:0000256" key="6">
    <source>
        <dbReference type="ARBA" id="ARBA00022598"/>
    </source>
</evidence>
<dbReference type="FunFam" id="3.90.650.10:FF:000005">
    <property type="entry name" value="Phosphoribosylformylglycinamidine synthase"/>
    <property type="match status" value="1"/>
</dbReference>
<gene>
    <name evidence="22" type="ORF">BGTH12_LOCUS1774</name>
</gene>
<dbReference type="InterPro" id="IPR041609">
    <property type="entry name" value="PurL_linker"/>
</dbReference>
<evidence type="ECO:0000256" key="13">
    <source>
        <dbReference type="ARBA" id="ARBA00029823"/>
    </source>
</evidence>
<feature type="domain" description="Phosphoribosylformylglycinamidine synthase linker" evidence="19">
    <location>
        <begin position="224"/>
        <end position="273"/>
    </location>
</feature>
<evidence type="ECO:0000256" key="8">
    <source>
        <dbReference type="ARBA" id="ARBA00022741"/>
    </source>
</evidence>
<comment type="caution">
    <text evidence="22">The sequence shown here is derived from an EMBL/GenBank/DDBJ whole genome shotgun (WGS) entry which is preliminary data.</text>
</comment>
<dbReference type="FunFam" id="3.40.50.880:FF:000008">
    <property type="entry name" value="Phosphoribosylformylglycinamidine synthase"/>
    <property type="match status" value="1"/>
</dbReference>
<evidence type="ECO:0000256" key="7">
    <source>
        <dbReference type="ARBA" id="ARBA00022723"/>
    </source>
</evidence>
<dbReference type="Pfam" id="PF22689">
    <property type="entry name" value="FGAR-AT_PurM_N-like"/>
    <property type="match status" value="1"/>
</dbReference>
<evidence type="ECO:0000259" key="20">
    <source>
        <dbReference type="Pfam" id="PF18076"/>
    </source>
</evidence>
<proteinExistence type="inferred from homology"/>
<dbReference type="CDD" id="cd01740">
    <property type="entry name" value="GATase1_FGAR_AT"/>
    <property type="match status" value="1"/>
</dbReference>
<keyword evidence="10" id="KW-0067">ATP-binding</keyword>
<dbReference type="Pfam" id="PF18072">
    <property type="entry name" value="FGAR-AT_linker"/>
    <property type="match status" value="1"/>
</dbReference>
<dbReference type="SMART" id="SM01211">
    <property type="entry name" value="GATase_5"/>
    <property type="match status" value="1"/>
</dbReference>
<feature type="domain" description="Phosphoribosylformylglycinamidine synthase N-terminal" evidence="20">
    <location>
        <begin position="87"/>
        <end position="201"/>
    </location>
</feature>
<dbReference type="GO" id="GO:0046872">
    <property type="term" value="F:metal ion binding"/>
    <property type="evidence" value="ECO:0007669"/>
    <property type="project" value="UniProtKB-KW"/>
</dbReference>
<evidence type="ECO:0000313" key="22">
    <source>
        <dbReference type="EMBL" id="CAD6500416.1"/>
    </source>
</evidence>
<reference evidence="22" key="1">
    <citation type="submission" date="2020-10" db="EMBL/GenBank/DDBJ databases">
        <authorList>
            <person name="Muller C M."/>
        </authorList>
    </citation>
    <scope>NUCLEOTIDE SEQUENCE</scope>
    <source>
        <strain evidence="22">THUN-12</strain>
    </source>
</reference>
<keyword evidence="11" id="KW-0460">Magnesium</keyword>
<keyword evidence="7" id="KW-0479">Metal-binding</keyword>
<keyword evidence="12" id="KW-0315">Glutamine amidotransferase</keyword>
<dbReference type="Pfam" id="PF18076">
    <property type="entry name" value="FGAR-AT_N"/>
    <property type="match status" value="1"/>
</dbReference>
<evidence type="ECO:0000256" key="11">
    <source>
        <dbReference type="ARBA" id="ARBA00022842"/>
    </source>
</evidence>
<accession>A0A9W4CXQ2</accession>
<feature type="non-terminal residue" evidence="22">
    <location>
        <position position="1400"/>
    </location>
</feature>
<evidence type="ECO:0000256" key="10">
    <source>
        <dbReference type="ARBA" id="ARBA00022840"/>
    </source>
</evidence>
<dbReference type="GO" id="GO:0006189">
    <property type="term" value="P:'de novo' IMP biosynthetic process"/>
    <property type="evidence" value="ECO:0007669"/>
    <property type="project" value="InterPro"/>
</dbReference>
<dbReference type="FunFam" id="3.30.1330.10:FF:000005">
    <property type="entry name" value="Phosphoribosylformylglycinamidine synthase"/>
    <property type="match status" value="1"/>
</dbReference>